<gene>
    <name evidence="1" type="ORF">ROR02_14200</name>
</gene>
<proteinExistence type="predicted"/>
<dbReference type="Pfam" id="PF04392">
    <property type="entry name" value="ABC_sub_bind"/>
    <property type="match status" value="1"/>
</dbReference>
<dbReference type="InterPro" id="IPR007487">
    <property type="entry name" value="ABC_transpt-TYRBP-like"/>
</dbReference>
<evidence type="ECO:0008006" key="3">
    <source>
        <dbReference type="Google" id="ProtNLM"/>
    </source>
</evidence>
<evidence type="ECO:0000313" key="1">
    <source>
        <dbReference type="EMBL" id="GEO81289.1"/>
    </source>
</evidence>
<accession>A0A512H756</accession>
<protein>
    <recommendedName>
        <fullName evidence="3">ABC transporter substrate-binding protein</fullName>
    </recommendedName>
</protein>
<name>A0A512H756_9PROT</name>
<dbReference type="CDD" id="cd06325">
    <property type="entry name" value="PBP1_ABC_unchar_transporter"/>
    <property type="match status" value="1"/>
</dbReference>
<dbReference type="PANTHER" id="PTHR35271">
    <property type="entry name" value="ABC TRANSPORTER, SUBSTRATE-BINDING LIPOPROTEIN-RELATED"/>
    <property type="match status" value="1"/>
</dbReference>
<dbReference type="PANTHER" id="PTHR35271:SF1">
    <property type="entry name" value="ABC TRANSPORTER, SUBSTRATE-BINDING LIPOPROTEIN"/>
    <property type="match status" value="1"/>
</dbReference>
<comment type="caution">
    <text evidence="1">The sequence shown here is derived from an EMBL/GenBank/DDBJ whole genome shotgun (WGS) entry which is preliminary data.</text>
</comment>
<dbReference type="AlphaFoldDB" id="A0A512H756"/>
<dbReference type="EMBL" id="BJZO01000032">
    <property type="protein sequence ID" value="GEO81289.1"/>
    <property type="molecule type" value="Genomic_DNA"/>
</dbReference>
<dbReference type="OrthoDB" id="9776955at2"/>
<organism evidence="1 2">
    <name type="scientific">Pararhodospirillum oryzae</name>
    <dbReference type="NCBI Taxonomy" id="478448"/>
    <lineage>
        <taxon>Bacteria</taxon>
        <taxon>Pseudomonadati</taxon>
        <taxon>Pseudomonadota</taxon>
        <taxon>Alphaproteobacteria</taxon>
        <taxon>Rhodospirillales</taxon>
        <taxon>Rhodospirillaceae</taxon>
        <taxon>Pararhodospirillum</taxon>
    </lineage>
</organism>
<dbReference type="Gene3D" id="3.40.50.2300">
    <property type="match status" value="2"/>
</dbReference>
<evidence type="ECO:0000313" key="2">
    <source>
        <dbReference type="Proteomes" id="UP000321567"/>
    </source>
</evidence>
<reference evidence="1 2" key="1">
    <citation type="submission" date="2019-07" db="EMBL/GenBank/DDBJ databases">
        <title>Whole genome shotgun sequence of Rhodospirillum oryzae NBRC 107573.</title>
        <authorList>
            <person name="Hosoyama A."/>
            <person name="Uohara A."/>
            <person name="Ohji S."/>
            <person name="Ichikawa N."/>
        </authorList>
    </citation>
    <scope>NUCLEOTIDE SEQUENCE [LARGE SCALE GENOMIC DNA]</scope>
    <source>
        <strain evidence="1 2">NBRC 107573</strain>
    </source>
</reference>
<dbReference type="Proteomes" id="UP000321567">
    <property type="component" value="Unassembled WGS sequence"/>
</dbReference>
<dbReference type="RefSeq" id="WP_147163328.1">
    <property type="nucleotide sequence ID" value="NZ_BJZO01000032.1"/>
</dbReference>
<sequence length="342" mass="37319">MSRKILHGVIGVLALLGGMLGLALADARGARAAEGAPYRIFMILFRGETEAERGFRDYLADHAMPAVITVRDLDHDLSRLPAVIAEAKALKPDLIYTWGTGIAQGVIGAYDQTDTSATIGDIPVLFDMVTSPVDARLVREMGPSGRNITGVSHIPPLESQIRAMQVYRTLTRLGIIYNPIEQNSASMVTKLRTLCDAQGIDLVAEPVPLDATGHPRADVLPDLVAKVAAREPQFLYIGPDTFIGENRDVLTREAMRHQIPVFTGTELEIRESNAMVGLVATYYALGKLAGYKAEQILVDKVPVGTIPVETLKRFSYIVKMSVARQLELYPPMALLDYAELIP</sequence>
<keyword evidence="2" id="KW-1185">Reference proteome</keyword>